<evidence type="ECO:0000313" key="2">
    <source>
        <dbReference type="EMBL" id="SUM89070.1"/>
    </source>
</evidence>
<evidence type="ECO:0000313" key="1">
    <source>
        <dbReference type="EMBL" id="CAD7359861.1"/>
    </source>
</evidence>
<protein>
    <submittedName>
        <fullName evidence="2">Phage minor structural protein</fullName>
    </submittedName>
</protein>
<sequence>MIHVMNFKGEIIDYISRDDNALVKAVHHRNINDRTETFDFTILSERTINMQERNRIIIQDKKRAV</sequence>
<proteinExistence type="predicted"/>
<evidence type="ECO:0000313" key="3">
    <source>
        <dbReference type="Proteomes" id="UP000264146"/>
    </source>
</evidence>
<dbReference type="Proteomes" id="UP000264146">
    <property type="component" value="Chromosome"/>
</dbReference>
<dbReference type="EMBL" id="UHEF01000001">
    <property type="protein sequence ID" value="SUM89070.1"/>
    <property type="molecule type" value="Genomic_DNA"/>
</dbReference>
<organism evidence="2">
    <name type="scientific">Staphylococcus schleiferi</name>
    <dbReference type="NCBI Taxonomy" id="1295"/>
    <lineage>
        <taxon>Bacteria</taxon>
        <taxon>Bacillati</taxon>
        <taxon>Bacillota</taxon>
        <taxon>Bacilli</taxon>
        <taxon>Bacillales</taxon>
        <taxon>Staphylococcaceae</taxon>
        <taxon>Staphylococcus</taxon>
    </lineage>
</organism>
<dbReference type="AlphaFoldDB" id="A0A7Z7VXF5"/>
<dbReference type="EMBL" id="LR962863">
    <property type="protein sequence ID" value="CAD7359861.1"/>
    <property type="molecule type" value="Genomic_DNA"/>
</dbReference>
<name>A0A7Z7VXF5_STASC</name>
<gene>
    <name evidence="2" type="ORF">NCTC12218_01523</name>
</gene>
<reference evidence="1 3" key="2">
    <citation type="submission" date="2020-11" db="EMBL/GenBank/DDBJ databases">
        <authorList>
            <consortium name="Pathogen Informatics"/>
        </authorList>
    </citation>
    <scope>NUCLEOTIDE SEQUENCE [LARGE SCALE GENOMIC DNA]</scope>
    <source>
        <strain evidence="1 3">NCTC12218</strain>
    </source>
</reference>
<reference evidence="2" key="1">
    <citation type="submission" date="2018-06" db="EMBL/GenBank/DDBJ databases">
        <authorList>
            <consortium name="Pathogen Informatics"/>
            <person name="Doyle S."/>
        </authorList>
    </citation>
    <scope>NUCLEOTIDE SEQUENCE [LARGE SCALE GENOMIC DNA]</scope>
    <source>
        <strain evidence="2">NCTC12218</strain>
    </source>
</reference>
<accession>A0A7Z7VXF5</accession>